<keyword evidence="4 8" id="KW-0694">RNA-binding</keyword>
<dbReference type="STRING" id="313628.LNTAR_13572"/>
<feature type="compositionally biased region" description="Basic residues" evidence="9">
    <location>
        <begin position="1"/>
        <end position="11"/>
    </location>
</feature>
<dbReference type="Gene3D" id="1.20.58.110">
    <property type="entry name" value="Ribosomal protein S20"/>
    <property type="match status" value="1"/>
</dbReference>
<name>A6DGW6_9BACT</name>
<evidence type="ECO:0000256" key="8">
    <source>
        <dbReference type="HAMAP-Rule" id="MF_00500"/>
    </source>
</evidence>
<evidence type="ECO:0000313" key="11">
    <source>
        <dbReference type="Proteomes" id="UP000004947"/>
    </source>
</evidence>
<keyword evidence="6 8" id="KW-0687">Ribonucleoprotein</keyword>
<sequence>MAHAPSAKRHIRADEKKRVRNKARKSAITTLEKKFNAALTEGNTEEAKKALQVCFSAYDRAVKKGVVKRATADRRKSRLNLALNKASK</sequence>
<evidence type="ECO:0000313" key="10">
    <source>
        <dbReference type="EMBL" id="EDM28849.1"/>
    </source>
</evidence>
<comment type="caution">
    <text evidence="10">The sequence shown here is derived from an EMBL/GenBank/DDBJ whole genome shotgun (WGS) entry which is preliminary data.</text>
</comment>
<reference evidence="10 11" key="1">
    <citation type="journal article" date="2010" name="J. Bacteriol.">
        <title>Genome sequence of Lentisphaera araneosa HTCC2155T, the type species of the order Lentisphaerales in the phylum Lentisphaerae.</title>
        <authorList>
            <person name="Thrash J.C."/>
            <person name="Cho J.C."/>
            <person name="Vergin K.L."/>
            <person name="Morris R.M."/>
            <person name="Giovannoni S.J."/>
        </authorList>
    </citation>
    <scope>NUCLEOTIDE SEQUENCE [LARGE SCALE GENOMIC DNA]</scope>
    <source>
        <strain evidence="10 11">HTCC2155</strain>
    </source>
</reference>
<organism evidence="10 11">
    <name type="scientific">Lentisphaera araneosa HTCC2155</name>
    <dbReference type="NCBI Taxonomy" id="313628"/>
    <lineage>
        <taxon>Bacteria</taxon>
        <taxon>Pseudomonadati</taxon>
        <taxon>Lentisphaerota</taxon>
        <taxon>Lentisphaeria</taxon>
        <taxon>Lentisphaerales</taxon>
        <taxon>Lentisphaeraceae</taxon>
        <taxon>Lentisphaera</taxon>
    </lineage>
</organism>
<dbReference type="Pfam" id="PF01649">
    <property type="entry name" value="Ribosomal_S20p"/>
    <property type="match status" value="1"/>
</dbReference>
<dbReference type="HAMAP" id="MF_00500">
    <property type="entry name" value="Ribosomal_bS20"/>
    <property type="match status" value="1"/>
</dbReference>
<dbReference type="PANTHER" id="PTHR33398:SF1">
    <property type="entry name" value="SMALL RIBOSOMAL SUBUNIT PROTEIN BS20C"/>
    <property type="match status" value="1"/>
</dbReference>
<accession>A6DGW6</accession>
<keyword evidence="5 8" id="KW-0689">Ribosomal protein</keyword>
<dbReference type="EMBL" id="ABCK01000003">
    <property type="protein sequence ID" value="EDM28849.1"/>
    <property type="molecule type" value="Genomic_DNA"/>
</dbReference>
<feature type="region of interest" description="Disordered" evidence="9">
    <location>
        <begin position="1"/>
        <end position="24"/>
    </location>
</feature>
<dbReference type="InterPro" id="IPR036510">
    <property type="entry name" value="Ribosomal_bS20_sf"/>
</dbReference>
<dbReference type="GO" id="GO:0015935">
    <property type="term" value="C:small ribosomal subunit"/>
    <property type="evidence" value="ECO:0007669"/>
    <property type="project" value="TreeGrafter"/>
</dbReference>
<evidence type="ECO:0000256" key="2">
    <source>
        <dbReference type="ARBA" id="ARBA00007634"/>
    </source>
</evidence>
<dbReference type="InterPro" id="IPR002583">
    <property type="entry name" value="Ribosomal_bS20"/>
</dbReference>
<keyword evidence="3 8" id="KW-0699">rRNA-binding</keyword>
<dbReference type="GO" id="GO:0006412">
    <property type="term" value="P:translation"/>
    <property type="evidence" value="ECO:0007669"/>
    <property type="project" value="UniProtKB-UniRule"/>
</dbReference>
<dbReference type="OrthoDB" id="9808392at2"/>
<evidence type="ECO:0000256" key="5">
    <source>
        <dbReference type="ARBA" id="ARBA00022980"/>
    </source>
</evidence>
<dbReference type="eggNOG" id="COG0268">
    <property type="taxonomic scope" value="Bacteria"/>
</dbReference>
<dbReference type="PANTHER" id="PTHR33398">
    <property type="entry name" value="30S RIBOSOMAL PROTEIN S20"/>
    <property type="match status" value="1"/>
</dbReference>
<dbReference type="GO" id="GO:0003735">
    <property type="term" value="F:structural constituent of ribosome"/>
    <property type="evidence" value="ECO:0007669"/>
    <property type="project" value="InterPro"/>
</dbReference>
<evidence type="ECO:0000256" key="6">
    <source>
        <dbReference type="ARBA" id="ARBA00023274"/>
    </source>
</evidence>
<evidence type="ECO:0000256" key="3">
    <source>
        <dbReference type="ARBA" id="ARBA00022730"/>
    </source>
</evidence>
<protein>
    <recommendedName>
        <fullName evidence="7 8">Small ribosomal subunit protein bS20</fullName>
    </recommendedName>
</protein>
<evidence type="ECO:0000256" key="4">
    <source>
        <dbReference type="ARBA" id="ARBA00022884"/>
    </source>
</evidence>
<gene>
    <name evidence="8" type="primary">rpsT</name>
    <name evidence="10" type="ORF">LNTAR_13572</name>
</gene>
<dbReference type="NCBIfam" id="TIGR00029">
    <property type="entry name" value="S20"/>
    <property type="match status" value="1"/>
</dbReference>
<comment type="similarity">
    <text evidence="2 8">Belongs to the bacterial ribosomal protein bS20 family.</text>
</comment>
<evidence type="ECO:0000256" key="7">
    <source>
        <dbReference type="ARBA" id="ARBA00035136"/>
    </source>
</evidence>
<evidence type="ECO:0000256" key="1">
    <source>
        <dbReference type="ARBA" id="ARBA00003134"/>
    </source>
</evidence>
<dbReference type="Proteomes" id="UP000004947">
    <property type="component" value="Unassembled WGS sequence"/>
</dbReference>
<dbReference type="AlphaFoldDB" id="A6DGW6"/>
<evidence type="ECO:0000256" key="9">
    <source>
        <dbReference type="SAM" id="MobiDB-lite"/>
    </source>
</evidence>
<dbReference type="GO" id="GO:0070181">
    <property type="term" value="F:small ribosomal subunit rRNA binding"/>
    <property type="evidence" value="ECO:0007669"/>
    <property type="project" value="TreeGrafter"/>
</dbReference>
<dbReference type="RefSeq" id="WP_007277151.1">
    <property type="nucleotide sequence ID" value="NZ_ABCK01000003.1"/>
</dbReference>
<comment type="function">
    <text evidence="1 8">Binds directly to 16S ribosomal RNA.</text>
</comment>
<keyword evidence="11" id="KW-1185">Reference proteome</keyword>
<dbReference type="SUPFAM" id="SSF46992">
    <property type="entry name" value="Ribosomal protein S20"/>
    <property type="match status" value="1"/>
</dbReference>
<proteinExistence type="inferred from homology"/>